<reference evidence="7" key="2">
    <citation type="submission" date="2023-05" db="EMBL/GenBank/DDBJ databases">
        <authorList>
            <consortium name="Lawrence Berkeley National Laboratory"/>
            <person name="Steindorff A."/>
            <person name="Hensen N."/>
            <person name="Bonometti L."/>
            <person name="Westerberg I."/>
            <person name="Brannstrom I.O."/>
            <person name="Guillou S."/>
            <person name="Cros-Aarteil S."/>
            <person name="Calhoun S."/>
            <person name="Haridas S."/>
            <person name="Kuo A."/>
            <person name="Mondo S."/>
            <person name="Pangilinan J."/>
            <person name="Riley R."/>
            <person name="Labutti K."/>
            <person name="Andreopoulos B."/>
            <person name="Lipzen A."/>
            <person name="Chen C."/>
            <person name="Yanf M."/>
            <person name="Daum C."/>
            <person name="Ng V."/>
            <person name="Clum A."/>
            <person name="Ohm R."/>
            <person name="Martin F."/>
            <person name="Silar P."/>
            <person name="Natvig D."/>
            <person name="Lalanne C."/>
            <person name="Gautier V."/>
            <person name="Ament-Velasquez S.L."/>
            <person name="Kruys A."/>
            <person name="Hutchinson M.I."/>
            <person name="Powell A.J."/>
            <person name="Barry K."/>
            <person name="Miller A.N."/>
            <person name="Grigoriev I.V."/>
            <person name="Debuchy R."/>
            <person name="Gladieux P."/>
            <person name="Thoren M.H."/>
            <person name="Johannesson H."/>
        </authorList>
    </citation>
    <scope>NUCLEOTIDE SEQUENCE</scope>
    <source>
        <strain evidence="7">CBS 123565</strain>
    </source>
</reference>
<gene>
    <name evidence="7" type="ORF">BT67DRAFT_444069</name>
</gene>
<comment type="subcellular location">
    <subcellularLocation>
        <location evidence="1">Membrane</location>
    </subcellularLocation>
</comment>
<proteinExistence type="predicted"/>
<dbReference type="AlphaFoldDB" id="A0AAN6UG68"/>
<dbReference type="GO" id="GO:0016491">
    <property type="term" value="F:oxidoreductase activity"/>
    <property type="evidence" value="ECO:0007669"/>
    <property type="project" value="InterPro"/>
</dbReference>
<evidence type="ECO:0000256" key="1">
    <source>
        <dbReference type="ARBA" id="ARBA00004370"/>
    </source>
</evidence>
<feature type="transmembrane region" description="Helical" evidence="5">
    <location>
        <begin position="27"/>
        <end position="48"/>
    </location>
</feature>
<accession>A0AAN6UG68</accession>
<feature type="transmembrane region" description="Helical" evidence="5">
    <location>
        <begin position="76"/>
        <end position="98"/>
    </location>
</feature>
<feature type="transmembrane region" description="Helical" evidence="5">
    <location>
        <begin position="186"/>
        <end position="204"/>
    </location>
</feature>
<keyword evidence="8" id="KW-1185">Reference proteome</keyword>
<dbReference type="InterPro" id="IPR050307">
    <property type="entry name" value="Sterol_Desaturase_Related"/>
</dbReference>
<dbReference type="Pfam" id="PF04116">
    <property type="entry name" value="FA_hydroxylase"/>
    <property type="match status" value="1"/>
</dbReference>
<name>A0AAN6UG68_9PEZI</name>
<evidence type="ECO:0000256" key="3">
    <source>
        <dbReference type="ARBA" id="ARBA00022989"/>
    </source>
</evidence>
<dbReference type="PANTHER" id="PTHR11863">
    <property type="entry name" value="STEROL DESATURASE"/>
    <property type="match status" value="1"/>
</dbReference>
<protein>
    <submittedName>
        <fullName evidence="7">Sterol desaturase</fullName>
    </submittedName>
</protein>
<evidence type="ECO:0000313" key="7">
    <source>
        <dbReference type="EMBL" id="KAK4132169.1"/>
    </source>
</evidence>
<dbReference type="GO" id="GO:0016020">
    <property type="term" value="C:membrane"/>
    <property type="evidence" value="ECO:0007669"/>
    <property type="project" value="UniProtKB-SubCell"/>
</dbReference>
<dbReference type="GO" id="GO:0005506">
    <property type="term" value="F:iron ion binding"/>
    <property type="evidence" value="ECO:0007669"/>
    <property type="project" value="InterPro"/>
</dbReference>
<evidence type="ECO:0000256" key="4">
    <source>
        <dbReference type="ARBA" id="ARBA00023136"/>
    </source>
</evidence>
<keyword evidence="2 5" id="KW-0812">Transmembrane</keyword>
<keyword evidence="4 5" id="KW-0472">Membrane</keyword>
<comment type="caution">
    <text evidence="7">The sequence shown here is derived from an EMBL/GenBank/DDBJ whole genome shotgun (WGS) entry which is preliminary data.</text>
</comment>
<evidence type="ECO:0000256" key="2">
    <source>
        <dbReference type="ARBA" id="ARBA00022692"/>
    </source>
</evidence>
<evidence type="ECO:0000313" key="8">
    <source>
        <dbReference type="Proteomes" id="UP001304895"/>
    </source>
</evidence>
<sequence>MQFPDDYSFAALWASIVHTYRPRELEFWGTLIVQIAFFWVPSLAFLALDHVAPGYSARHKLQPAPKQPTLAEIRHCAWVVFVNQLQSIATAIALIVVAEHLGQPSRFQFTATLPPWTEFARDVAVTVVLREVSFYYLHRLFHTRPFYKRFHKQHHEFTAPVALAAQYAHPIEQLVANTLPIVAPPFLLGSHILTLWFLLAAMLVETSVVHSGYDFFAGVGKTHDVHHEKFNLHYGAYGVMDRLHGTNRLKSRKAE</sequence>
<dbReference type="Proteomes" id="UP001304895">
    <property type="component" value="Unassembled WGS sequence"/>
</dbReference>
<keyword evidence="3 5" id="KW-1133">Transmembrane helix</keyword>
<evidence type="ECO:0000256" key="5">
    <source>
        <dbReference type="SAM" id="Phobius"/>
    </source>
</evidence>
<dbReference type="InterPro" id="IPR006694">
    <property type="entry name" value="Fatty_acid_hydroxylase"/>
</dbReference>
<organism evidence="7 8">
    <name type="scientific">Trichocladium antarcticum</name>
    <dbReference type="NCBI Taxonomy" id="1450529"/>
    <lineage>
        <taxon>Eukaryota</taxon>
        <taxon>Fungi</taxon>
        <taxon>Dikarya</taxon>
        <taxon>Ascomycota</taxon>
        <taxon>Pezizomycotina</taxon>
        <taxon>Sordariomycetes</taxon>
        <taxon>Sordariomycetidae</taxon>
        <taxon>Sordariales</taxon>
        <taxon>Chaetomiaceae</taxon>
        <taxon>Trichocladium</taxon>
    </lineage>
</organism>
<dbReference type="GO" id="GO:0008610">
    <property type="term" value="P:lipid biosynthetic process"/>
    <property type="evidence" value="ECO:0007669"/>
    <property type="project" value="InterPro"/>
</dbReference>
<dbReference type="EMBL" id="MU853419">
    <property type="protein sequence ID" value="KAK4132169.1"/>
    <property type="molecule type" value="Genomic_DNA"/>
</dbReference>
<feature type="domain" description="Fatty acid hydroxylase" evidence="6">
    <location>
        <begin position="124"/>
        <end position="246"/>
    </location>
</feature>
<reference evidence="7" key="1">
    <citation type="journal article" date="2023" name="Mol. Phylogenet. Evol.">
        <title>Genome-scale phylogeny and comparative genomics of the fungal order Sordariales.</title>
        <authorList>
            <person name="Hensen N."/>
            <person name="Bonometti L."/>
            <person name="Westerberg I."/>
            <person name="Brannstrom I.O."/>
            <person name="Guillou S."/>
            <person name="Cros-Aarteil S."/>
            <person name="Calhoun S."/>
            <person name="Haridas S."/>
            <person name="Kuo A."/>
            <person name="Mondo S."/>
            <person name="Pangilinan J."/>
            <person name="Riley R."/>
            <person name="LaButti K."/>
            <person name="Andreopoulos B."/>
            <person name="Lipzen A."/>
            <person name="Chen C."/>
            <person name="Yan M."/>
            <person name="Daum C."/>
            <person name="Ng V."/>
            <person name="Clum A."/>
            <person name="Steindorff A."/>
            <person name="Ohm R.A."/>
            <person name="Martin F."/>
            <person name="Silar P."/>
            <person name="Natvig D.O."/>
            <person name="Lalanne C."/>
            <person name="Gautier V."/>
            <person name="Ament-Velasquez S.L."/>
            <person name="Kruys A."/>
            <person name="Hutchinson M.I."/>
            <person name="Powell A.J."/>
            <person name="Barry K."/>
            <person name="Miller A.N."/>
            <person name="Grigoriev I.V."/>
            <person name="Debuchy R."/>
            <person name="Gladieux P."/>
            <person name="Hiltunen Thoren M."/>
            <person name="Johannesson H."/>
        </authorList>
    </citation>
    <scope>NUCLEOTIDE SEQUENCE</scope>
    <source>
        <strain evidence="7">CBS 123565</strain>
    </source>
</reference>
<evidence type="ECO:0000259" key="6">
    <source>
        <dbReference type="Pfam" id="PF04116"/>
    </source>
</evidence>